<dbReference type="STRING" id="1246637.MTBBW1_10098"/>
<name>A0A1W1H4N9_9BACT</name>
<dbReference type="Pfam" id="PF00534">
    <property type="entry name" value="Glycos_transf_1"/>
    <property type="match status" value="1"/>
</dbReference>
<keyword evidence="4 7" id="KW-0808">Transferase</keyword>
<dbReference type="InterPro" id="IPR001296">
    <property type="entry name" value="Glyco_trans_1"/>
</dbReference>
<protein>
    <recommendedName>
        <fullName evidence="2">starch synthase</fullName>
        <ecNumber evidence="2">2.4.1.21</ecNumber>
    </recommendedName>
</protein>
<dbReference type="OrthoDB" id="9808590at2"/>
<dbReference type="GO" id="GO:0009011">
    <property type="term" value="F:alpha-1,4-glucan glucosyltransferase (ADP-glucose donor) activity"/>
    <property type="evidence" value="ECO:0007669"/>
    <property type="project" value="UniProtKB-EC"/>
</dbReference>
<gene>
    <name evidence="7" type="primary">glgA</name>
    <name evidence="7" type="ORF">MTBBW1_10098</name>
</gene>
<evidence type="ECO:0000259" key="6">
    <source>
        <dbReference type="Pfam" id="PF08323"/>
    </source>
</evidence>
<accession>A0A1W1H4N9</accession>
<dbReference type="AlphaFoldDB" id="A0A1W1H4N9"/>
<dbReference type="EC" id="2.4.1.21" evidence="2"/>
<dbReference type="RefSeq" id="WP_080797648.1">
    <property type="nucleotide sequence ID" value="NZ_LT828540.1"/>
</dbReference>
<organism evidence="7 8">
    <name type="scientific">Desulfamplus magnetovallimortis</name>
    <dbReference type="NCBI Taxonomy" id="1246637"/>
    <lineage>
        <taxon>Bacteria</taxon>
        <taxon>Pseudomonadati</taxon>
        <taxon>Thermodesulfobacteriota</taxon>
        <taxon>Desulfobacteria</taxon>
        <taxon>Desulfobacterales</taxon>
        <taxon>Desulfobacteraceae</taxon>
        <taxon>Desulfamplus</taxon>
    </lineage>
</organism>
<evidence type="ECO:0000256" key="2">
    <source>
        <dbReference type="ARBA" id="ARBA00012588"/>
    </source>
</evidence>
<reference evidence="7 8" key="1">
    <citation type="submission" date="2017-03" db="EMBL/GenBank/DDBJ databases">
        <authorList>
            <person name="Afonso C.L."/>
            <person name="Miller P.J."/>
            <person name="Scott M.A."/>
            <person name="Spackman E."/>
            <person name="Goraichik I."/>
            <person name="Dimitrov K.M."/>
            <person name="Suarez D.L."/>
            <person name="Swayne D.E."/>
        </authorList>
    </citation>
    <scope>NUCLEOTIDE SEQUENCE [LARGE SCALE GENOMIC DNA]</scope>
    <source>
        <strain evidence="7">PRJEB14757</strain>
    </source>
</reference>
<dbReference type="InterPro" id="IPR013534">
    <property type="entry name" value="Starch_synth_cat_dom"/>
</dbReference>
<dbReference type="Gene3D" id="3.40.50.2000">
    <property type="entry name" value="Glycogen Phosphorylase B"/>
    <property type="match status" value="2"/>
</dbReference>
<evidence type="ECO:0000313" key="8">
    <source>
        <dbReference type="Proteomes" id="UP000191931"/>
    </source>
</evidence>
<comment type="catalytic activity">
    <reaction evidence="1">
        <text>[(1-&gt;4)-alpha-D-glucosyl](n) + ADP-alpha-D-glucose = [(1-&gt;4)-alpha-D-glucosyl](n+1) + ADP + H(+)</text>
        <dbReference type="Rhea" id="RHEA:18189"/>
        <dbReference type="Rhea" id="RHEA-COMP:9584"/>
        <dbReference type="Rhea" id="RHEA-COMP:9587"/>
        <dbReference type="ChEBI" id="CHEBI:15378"/>
        <dbReference type="ChEBI" id="CHEBI:15444"/>
        <dbReference type="ChEBI" id="CHEBI:57498"/>
        <dbReference type="ChEBI" id="CHEBI:456216"/>
        <dbReference type="EC" id="2.4.1.21"/>
    </reaction>
</comment>
<evidence type="ECO:0000256" key="3">
    <source>
        <dbReference type="ARBA" id="ARBA00022676"/>
    </source>
</evidence>
<dbReference type="PANTHER" id="PTHR45825:SF11">
    <property type="entry name" value="ALPHA AMYLASE DOMAIN-CONTAINING PROTEIN"/>
    <property type="match status" value="1"/>
</dbReference>
<feature type="domain" description="Starch synthase catalytic" evidence="6">
    <location>
        <begin position="10"/>
        <end position="234"/>
    </location>
</feature>
<evidence type="ECO:0000259" key="5">
    <source>
        <dbReference type="Pfam" id="PF00534"/>
    </source>
</evidence>
<sequence length="502" mass="57657">MPNAKYRPRVLIVTPEVTYLPEDMGNMSNYSAKAGGLADVSAALISSLFDLGGDVHVALPDYRSLFDGYLPKLFNKELKRIKERIENERIHLAEDRVFYYLTHVYSDYFETNLKVALAFQREVMNNIIPRVNPDIIHCNDWMTGLIPGMARQLGIPCLFTIHNIHTVTATLEEIEDRGIDAAAFWHHLYFRRKPENYEESREGNDVDFLASGIFAAHYVNTVSPTFLKEIIEGQHPFVEPCLRKELSNKWFAGCADGVLNAPDPEFNPAIDEMIRYNYGPRNHRIKKRDNKLYLQELLNMETDENAPLFFWPSRLDPVQKGCQLLADILYDIVSHWWEQKLQVVFVASGSFQKHFRDIATIHNIKRRVSVNDFSEVLSHQAFAAADFLLMPSSFEPCGLPQMTGCIYGTLPVVHDTGGLHDTVRHLDPFTGEGNGFVFKIHDSRGLRWAVDEAMAFYLLHPDIREAQIQRIMTQGVLEFNHTACAEKYINLYEKMLQRPFIV</sequence>
<keyword evidence="8" id="KW-1185">Reference proteome</keyword>
<dbReference type="Proteomes" id="UP000191931">
    <property type="component" value="Unassembled WGS sequence"/>
</dbReference>
<evidence type="ECO:0000313" key="7">
    <source>
        <dbReference type="EMBL" id="SLM27439.1"/>
    </source>
</evidence>
<dbReference type="SUPFAM" id="SSF53756">
    <property type="entry name" value="UDP-Glycosyltransferase/glycogen phosphorylase"/>
    <property type="match status" value="1"/>
</dbReference>
<dbReference type="PANTHER" id="PTHR45825">
    <property type="entry name" value="GRANULE-BOUND STARCH SYNTHASE 1, CHLOROPLASTIC/AMYLOPLASTIC"/>
    <property type="match status" value="1"/>
</dbReference>
<feature type="domain" description="Glycosyl transferase family 1" evidence="5">
    <location>
        <begin position="303"/>
        <end position="455"/>
    </location>
</feature>
<dbReference type="EMBL" id="FWEV01000001">
    <property type="protein sequence ID" value="SLM27439.1"/>
    <property type="molecule type" value="Genomic_DNA"/>
</dbReference>
<evidence type="ECO:0000256" key="1">
    <source>
        <dbReference type="ARBA" id="ARBA00001478"/>
    </source>
</evidence>
<evidence type="ECO:0000256" key="4">
    <source>
        <dbReference type="ARBA" id="ARBA00022679"/>
    </source>
</evidence>
<proteinExistence type="predicted"/>
<keyword evidence="3 7" id="KW-0328">Glycosyltransferase</keyword>
<dbReference type="Pfam" id="PF08323">
    <property type="entry name" value="Glyco_transf_5"/>
    <property type="match status" value="1"/>
</dbReference>